<keyword evidence="2" id="KW-0732">Signal</keyword>
<name>A0A0R3QQA1_9BILA</name>
<evidence type="ECO:0000256" key="1">
    <source>
        <dbReference type="SAM" id="MobiDB-lite"/>
    </source>
</evidence>
<dbReference type="EMBL" id="UZAG01016165">
    <property type="protein sequence ID" value="VDO26378.1"/>
    <property type="molecule type" value="Genomic_DNA"/>
</dbReference>
<evidence type="ECO:0000313" key="3">
    <source>
        <dbReference type="EMBL" id="VDO26378.1"/>
    </source>
</evidence>
<proteinExistence type="predicted"/>
<reference evidence="5" key="1">
    <citation type="submission" date="2017-02" db="UniProtKB">
        <authorList>
            <consortium name="WormBaseParasite"/>
        </authorList>
    </citation>
    <scope>IDENTIFICATION</scope>
</reference>
<accession>A0A0R3QQA1</accession>
<feature type="region of interest" description="Disordered" evidence="1">
    <location>
        <begin position="111"/>
        <end position="134"/>
    </location>
</feature>
<evidence type="ECO:0000256" key="2">
    <source>
        <dbReference type="SAM" id="SignalP"/>
    </source>
</evidence>
<keyword evidence="4" id="KW-1185">Reference proteome</keyword>
<gene>
    <name evidence="3" type="ORF">BTMF_LOCUS7937</name>
</gene>
<feature type="chain" id="PRO_5043130775" evidence="2">
    <location>
        <begin position="23"/>
        <end position="134"/>
    </location>
</feature>
<dbReference type="AlphaFoldDB" id="A0A0R3QQA1"/>
<feature type="signal peptide" evidence="2">
    <location>
        <begin position="1"/>
        <end position="22"/>
    </location>
</feature>
<dbReference type="Proteomes" id="UP000280834">
    <property type="component" value="Unassembled WGS sequence"/>
</dbReference>
<protein>
    <submittedName>
        <fullName evidence="5">Secreted protein</fullName>
    </submittedName>
</protein>
<sequence>MFAVIFIFSMLITWLIPITSKSYHSDSGSGAKKKLGKLSEISTNEQQLSEIILKDDLIDTENHTINDGLISVSEINMDDLEDDFFDNDHNDEMISKDNEILYDEITMDKLADMHDETDNDNGNDSETETDNLAE</sequence>
<evidence type="ECO:0000313" key="5">
    <source>
        <dbReference type="WBParaSite" id="BTMF_0000988601-mRNA-1"/>
    </source>
</evidence>
<organism evidence="5">
    <name type="scientific">Brugia timori</name>
    <dbReference type="NCBI Taxonomy" id="42155"/>
    <lineage>
        <taxon>Eukaryota</taxon>
        <taxon>Metazoa</taxon>
        <taxon>Ecdysozoa</taxon>
        <taxon>Nematoda</taxon>
        <taxon>Chromadorea</taxon>
        <taxon>Rhabditida</taxon>
        <taxon>Spirurina</taxon>
        <taxon>Spiruromorpha</taxon>
        <taxon>Filarioidea</taxon>
        <taxon>Onchocercidae</taxon>
        <taxon>Brugia</taxon>
    </lineage>
</organism>
<feature type="compositionally biased region" description="Acidic residues" evidence="1">
    <location>
        <begin position="117"/>
        <end position="134"/>
    </location>
</feature>
<reference evidence="3 4" key="2">
    <citation type="submission" date="2018-11" db="EMBL/GenBank/DDBJ databases">
        <authorList>
            <consortium name="Pathogen Informatics"/>
        </authorList>
    </citation>
    <scope>NUCLEOTIDE SEQUENCE [LARGE SCALE GENOMIC DNA]</scope>
</reference>
<dbReference type="WBParaSite" id="BTMF_0000988601-mRNA-1">
    <property type="protein sequence ID" value="BTMF_0000988601-mRNA-1"/>
    <property type="gene ID" value="BTMF_0000988601"/>
</dbReference>
<evidence type="ECO:0000313" key="4">
    <source>
        <dbReference type="Proteomes" id="UP000280834"/>
    </source>
</evidence>